<proteinExistence type="predicted"/>
<sequence>MLSINLKNIPKYLRESEFVSNLNTEESFEIPKKFYKKDDSVNSLLDYNHLFETSNYFGIPYPETMLNYFLLNKEEVFNYYYPKIEEMEVIFMFQFNKNFKKLLDIKTKKIIDEIINYLNEKELYCEKEYKYYNYNEFIGLKSKLKKKYVKITVLLLNAITSGNYKIFYKPFDSLKNCIKYLENIEVELQETNEIGNFLSLNKFDSTLVLDSRGYFIENLKEKTFECIEYHYNLNIFNAWNKEKKYLDNNYYKIKYRFIVSEDEINSGRINNLQKFRFLRRKRSIGEPMINIYFSTEKEVQKYIEKNKEYFKENFGIYKKDYIDKEMIMSHLETDTFFKEEMDEMYL</sequence>
<dbReference type="EMBL" id="MN740593">
    <property type="protein sequence ID" value="QHS77916.1"/>
    <property type="molecule type" value="Genomic_DNA"/>
</dbReference>
<organism evidence="1">
    <name type="scientific">viral metagenome</name>
    <dbReference type="NCBI Taxonomy" id="1070528"/>
    <lineage>
        <taxon>unclassified sequences</taxon>
        <taxon>metagenomes</taxon>
        <taxon>organismal metagenomes</taxon>
    </lineage>
</organism>
<reference evidence="1" key="1">
    <citation type="journal article" date="2020" name="Nature">
        <title>Giant virus diversity and host interactions through global metagenomics.</title>
        <authorList>
            <person name="Schulz F."/>
            <person name="Roux S."/>
            <person name="Paez-Espino D."/>
            <person name="Jungbluth S."/>
            <person name="Walsh D.A."/>
            <person name="Denef V.J."/>
            <person name="McMahon K.D."/>
            <person name="Konstantinidis K.T."/>
            <person name="Eloe-Fadrosh E.A."/>
            <person name="Kyrpides N.C."/>
            <person name="Woyke T."/>
        </authorList>
    </citation>
    <scope>NUCLEOTIDE SEQUENCE</scope>
    <source>
        <strain evidence="1">GVMAG-S-1021933-23</strain>
    </source>
</reference>
<name>A0A6C0ADZ1_9ZZZZ</name>
<evidence type="ECO:0000313" key="1">
    <source>
        <dbReference type="EMBL" id="QHS77916.1"/>
    </source>
</evidence>
<protein>
    <submittedName>
        <fullName evidence="1">Uncharacterized protein</fullName>
    </submittedName>
</protein>
<accession>A0A6C0ADZ1</accession>
<dbReference type="AlphaFoldDB" id="A0A6C0ADZ1"/>